<dbReference type="AlphaFoldDB" id="A0A3B1DKJ7"/>
<reference evidence="1" key="1">
    <citation type="submission" date="2018-06" db="EMBL/GenBank/DDBJ databases">
        <authorList>
            <person name="Zhirakovskaya E."/>
        </authorList>
    </citation>
    <scope>NUCLEOTIDE SEQUENCE</scope>
</reference>
<evidence type="ECO:0000313" key="1">
    <source>
        <dbReference type="EMBL" id="VAX35510.1"/>
    </source>
</evidence>
<protein>
    <submittedName>
        <fullName evidence="1">Uncharacterized protein</fullName>
    </submittedName>
</protein>
<feature type="non-terminal residue" evidence="1">
    <location>
        <position position="1"/>
    </location>
</feature>
<accession>A0A3B1DKJ7</accession>
<name>A0A3B1DKJ7_9ZZZZ</name>
<gene>
    <name evidence="1" type="ORF">MNBD_UNCLBAC01-475</name>
</gene>
<proteinExistence type="predicted"/>
<sequence length="60" mass="7072">KKLSPEVIRQALMRVQTSVLFDKVKKIRYGLPSRISQHARKIYGLMKVKSRLTPYIIKKM</sequence>
<organism evidence="1">
    <name type="scientific">hydrothermal vent metagenome</name>
    <dbReference type="NCBI Taxonomy" id="652676"/>
    <lineage>
        <taxon>unclassified sequences</taxon>
        <taxon>metagenomes</taxon>
        <taxon>ecological metagenomes</taxon>
    </lineage>
</organism>
<dbReference type="EMBL" id="UOGJ01000062">
    <property type="protein sequence ID" value="VAX35510.1"/>
    <property type="molecule type" value="Genomic_DNA"/>
</dbReference>